<dbReference type="EC" id="4.1.1.23" evidence="2 7"/>
<dbReference type="InterPro" id="IPR011060">
    <property type="entry name" value="RibuloseP-bd_barrel"/>
</dbReference>
<proteinExistence type="inferred from homology"/>
<keyword evidence="5 7" id="KW-0665">Pyrimidine biosynthesis</keyword>
<dbReference type="InterPro" id="IPR013785">
    <property type="entry name" value="Aldolase_TIM"/>
</dbReference>
<evidence type="ECO:0000256" key="7">
    <source>
        <dbReference type="RuleBase" id="RU000512"/>
    </source>
</evidence>
<protein>
    <recommendedName>
        <fullName evidence="3 7">Orotidine 5'-phosphate decarboxylase</fullName>
        <ecNumber evidence="2 7">4.1.1.23</ecNumber>
    </recommendedName>
</protein>
<evidence type="ECO:0000256" key="2">
    <source>
        <dbReference type="ARBA" id="ARBA00012321"/>
    </source>
</evidence>
<dbReference type="RefSeq" id="WP_268924501.1">
    <property type="nucleotide sequence ID" value="NZ_JAPTGB010000005.1"/>
</dbReference>
<evidence type="ECO:0000256" key="1">
    <source>
        <dbReference type="ARBA" id="ARBA00004861"/>
    </source>
</evidence>
<evidence type="ECO:0000256" key="5">
    <source>
        <dbReference type="ARBA" id="ARBA00022975"/>
    </source>
</evidence>
<reference evidence="9" key="1">
    <citation type="submission" date="2022-12" db="EMBL/GenBank/DDBJ databases">
        <title>Isolation and characterisation of novel Methanocorpusculum spp. from native Australian herbivores indicates the genus is ancestrally host-associated.</title>
        <authorList>
            <person name="Volmer J.G."/>
            <person name="Soo R.M."/>
            <person name="Evans P.N."/>
            <person name="Hoedt E.C."/>
            <person name="Astorga Alsina A.L."/>
            <person name="Woodcroft B.J."/>
            <person name="Tyson G.W."/>
            <person name="Hugenholtz P."/>
            <person name="Morrison M."/>
        </authorList>
    </citation>
    <scope>NUCLEOTIDE SEQUENCE</scope>
    <source>
        <strain evidence="9">MG</strain>
    </source>
</reference>
<dbReference type="PANTHER" id="PTHR32119">
    <property type="entry name" value="OROTIDINE 5'-PHOSPHATE DECARBOXYLASE"/>
    <property type="match status" value="1"/>
</dbReference>
<dbReference type="NCBIfam" id="NF010386">
    <property type="entry name" value="PRK13813.1"/>
    <property type="match status" value="1"/>
</dbReference>
<evidence type="ECO:0000256" key="3">
    <source>
        <dbReference type="ARBA" id="ARBA00021923"/>
    </source>
</evidence>
<evidence type="ECO:0000259" key="8">
    <source>
        <dbReference type="SMART" id="SM00934"/>
    </source>
</evidence>
<gene>
    <name evidence="9" type="primary">pyrF</name>
    <name evidence="9" type="ORF">O0S10_03410</name>
</gene>
<dbReference type="GO" id="GO:0004590">
    <property type="term" value="F:orotidine-5'-phosphate decarboxylase activity"/>
    <property type="evidence" value="ECO:0007669"/>
    <property type="project" value="UniProtKB-EC"/>
</dbReference>
<dbReference type="NCBIfam" id="TIGR01740">
    <property type="entry name" value="pyrF"/>
    <property type="match status" value="1"/>
</dbReference>
<comment type="caution">
    <text evidence="9">The sequence shown here is derived from an EMBL/GenBank/DDBJ whole genome shotgun (WGS) entry which is preliminary data.</text>
</comment>
<dbReference type="InterPro" id="IPR001754">
    <property type="entry name" value="OMPdeCOase_dom"/>
</dbReference>
<dbReference type="InterPro" id="IPR014732">
    <property type="entry name" value="OMPdecase"/>
</dbReference>
<comment type="catalytic activity">
    <reaction evidence="7">
        <text>orotidine 5'-phosphate + H(+) = UMP + CO2</text>
        <dbReference type="Rhea" id="RHEA:11596"/>
        <dbReference type="ChEBI" id="CHEBI:15378"/>
        <dbReference type="ChEBI" id="CHEBI:16526"/>
        <dbReference type="ChEBI" id="CHEBI:57538"/>
        <dbReference type="ChEBI" id="CHEBI:57865"/>
        <dbReference type="EC" id="4.1.1.23"/>
    </reaction>
</comment>
<feature type="domain" description="Orotidine 5'-phosphate decarboxylase" evidence="8">
    <location>
        <begin position="3"/>
        <end position="207"/>
    </location>
</feature>
<dbReference type="CDD" id="cd04725">
    <property type="entry name" value="OMP_decarboxylase_like"/>
    <property type="match status" value="1"/>
</dbReference>
<evidence type="ECO:0000256" key="4">
    <source>
        <dbReference type="ARBA" id="ARBA00022793"/>
    </source>
</evidence>
<keyword evidence="10" id="KW-1185">Reference proteome</keyword>
<accession>A0ABT4IGG9</accession>
<dbReference type="InterPro" id="IPR018089">
    <property type="entry name" value="OMPdecase_AS"/>
</dbReference>
<dbReference type="SMART" id="SM00934">
    <property type="entry name" value="OMPdecase"/>
    <property type="match status" value="1"/>
</dbReference>
<dbReference type="PANTHER" id="PTHR32119:SF2">
    <property type="entry name" value="OROTIDINE 5'-PHOSPHATE DECARBOXYLASE"/>
    <property type="match status" value="1"/>
</dbReference>
<dbReference type="Proteomes" id="UP001141422">
    <property type="component" value="Unassembled WGS sequence"/>
</dbReference>
<sequence>MADLLLALDVKGKSEAVRVAGACTGEVDAIKIGYPLVLSTGLGIVKDLAKAGIPIIADFKVADIPNTNSLICEEVFGAGCSGIITHAFCGHDSLAACVDAAHDHGGVCFVVCEMSHPGALDFLTGENAERMAGMAKAAGADGIIAPATRPERTAILRDIIGTSMKIYSPGVGAQGAQPEDVKKYVDGIIVGRAIYESADPKSAAHEFRVRAR</sequence>
<evidence type="ECO:0000256" key="6">
    <source>
        <dbReference type="ARBA" id="ARBA00023239"/>
    </source>
</evidence>
<evidence type="ECO:0000313" key="10">
    <source>
        <dbReference type="Proteomes" id="UP001141422"/>
    </source>
</evidence>
<keyword evidence="6 7" id="KW-0456">Lyase</keyword>
<organism evidence="9 10">
    <name type="scientific">Methanocorpusculum petauri</name>
    <dbReference type="NCBI Taxonomy" id="3002863"/>
    <lineage>
        <taxon>Archaea</taxon>
        <taxon>Methanobacteriati</taxon>
        <taxon>Methanobacteriota</taxon>
        <taxon>Stenosarchaea group</taxon>
        <taxon>Methanomicrobia</taxon>
        <taxon>Methanomicrobiales</taxon>
        <taxon>Methanocorpusculaceae</taxon>
        <taxon>Methanocorpusculum</taxon>
    </lineage>
</organism>
<comment type="similarity">
    <text evidence="7">Belongs to the OMP decarboxylase family.</text>
</comment>
<keyword evidence="4 7" id="KW-0210">Decarboxylase</keyword>
<dbReference type="EMBL" id="JAPTGB010000005">
    <property type="protein sequence ID" value="MCZ0860280.1"/>
    <property type="molecule type" value="Genomic_DNA"/>
</dbReference>
<comment type="pathway">
    <text evidence="1 7">Pyrimidine metabolism; UMP biosynthesis via de novo pathway; UMP from orotate: step 2/2.</text>
</comment>
<name>A0ABT4IGG9_9EURY</name>
<evidence type="ECO:0000313" key="9">
    <source>
        <dbReference type="EMBL" id="MCZ0860280.1"/>
    </source>
</evidence>
<dbReference type="Gene3D" id="3.20.20.70">
    <property type="entry name" value="Aldolase class I"/>
    <property type="match status" value="1"/>
</dbReference>
<dbReference type="Pfam" id="PF00215">
    <property type="entry name" value="OMPdecase"/>
    <property type="match status" value="1"/>
</dbReference>
<dbReference type="SUPFAM" id="SSF51366">
    <property type="entry name" value="Ribulose-phoshate binding barrel"/>
    <property type="match status" value="1"/>
</dbReference>
<dbReference type="PROSITE" id="PS00156">
    <property type="entry name" value="OMPDECASE"/>
    <property type="match status" value="1"/>
</dbReference>